<feature type="compositionally biased region" description="Basic and acidic residues" evidence="1">
    <location>
        <begin position="81"/>
        <end position="98"/>
    </location>
</feature>
<feature type="compositionally biased region" description="Acidic residues" evidence="1">
    <location>
        <begin position="106"/>
        <end position="121"/>
    </location>
</feature>
<name>A0A8S9RHI8_BRACR</name>
<gene>
    <name evidence="2" type="ORF">F2Q69_00059377</name>
</gene>
<feature type="region of interest" description="Disordered" evidence="1">
    <location>
        <begin position="46"/>
        <end position="159"/>
    </location>
</feature>
<proteinExistence type="predicted"/>
<dbReference type="Proteomes" id="UP000712600">
    <property type="component" value="Unassembled WGS sequence"/>
</dbReference>
<evidence type="ECO:0000256" key="1">
    <source>
        <dbReference type="SAM" id="MobiDB-lite"/>
    </source>
</evidence>
<protein>
    <submittedName>
        <fullName evidence="2">Uncharacterized protein</fullName>
    </submittedName>
</protein>
<organism evidence="2 3">
    <name type="scientific">Brassica cretica</name>
    <name type="common">Mustard</name>
    <dbReference type="NCBI Taxonomy" id="69181"/>
    <lineage>
        <taxon>Eukaryota</taxon>
        <taxon>Viridiplantae</taxon>
        <taxon>Streptophyta</taxon>
        <taxon>Embryophyta</taxon>
        <taxon>Tracheophyta</taxon>
        <taxon>Spermatophyta</taxon>
        <taxon>Magnoliopsida</taxon>
        <taxon>eudicotyledons</taxon>
        <taxon>Gunneridae</taxon>
        <taxon>Pentapetalae</taxon>
        <taxon>rosids</taxon>
        <taxon>malvids</taxon>
        <taxon>Brassicales</taxon>
        <taxon>Brassicaceae</taxon>
        <taxon>Brassiceae</taxon>
        <taxon>Brassica</taxon>
    </lineage>
</organism>
<feature type="compositionally biased region" description="Acidic residues" evidence="1">
    <location>
        <begin position="58"/>
        <end position="80"/>
    </location>
</feature>
<comment type="caution">
    <text evidence="2">The sequence shown here is derived from an EMBL/GenBank/DDBJ whole genome shotgun (WGS) entry which is preliminary data.</text>
</comment>
<accession>A0A8S9RHI8</accession>
<feature type="compositionally biased region" description="Low complexity" evidence="1">
    <location>
        <begin position="131"/>
        <end position="145"/>
    </location>
</feature>
<evidence type="ECO:0000313" key="3">
    <source>
        <dbReference type="Proteomes" id="UP000712600"/>
    </source>
</evidence>
<evidence type="ECO:0000313" key="2">
    <source>
        <dbReference type="EMBL" id="KAF3571972.1"/>
    </source>
</evidence>
<dbReference type="EMBL" id="QGKX02000095">
    <property type="protein sequence ID" value="KAF3571972.1"/>
    <property type="molecule type" value="Genomic_DNA"/>
</dbReference>
<sequence>MLKENGNIYGYSFGASMIAYENDKLIRKLVNAKDEYRVAHIARTDSVSQSHLDHEGGEEPIQEANGDEGGVENEGEESIGSDDHDHAVSQSHLDHEGGEVPMQEANSDEGGVENEGEESIGSDDHDHGVIQTPSQTEVVEEQTQLQEEEPVVQNRLCSH</sequence>
<reference evidence="2" key="1">
    <citation type="submission" date="2019-12" db="EMBL/GenBank/DDBJ databases">
        <title>Genome sequencing and annotation of Brassica cretica.</title>
        <authorList>
            <person name="Studholme D.J."/>
            <person name="Sarris P."/>
        </authorList>
    </citation>
    <scope>NUCLEOTIDE SEQUENCE</scope>
    <source>
        <strain evidence="2">PFS-109/04</strain>
        <tissue evidence="2">Leaf</tissue>
    </source>
</reference>
<dbReference type="AlphaFoldDB" id="A0A8S9RHI8"/>